<sequence>MHSSSRCSGMMMMMMMMMMWFQDLTTLFFEEKQMEEKRDGGARAPCHKVAVPTVQQLKINYRTHNGVLGAAGLIVQLMQRFFPNTIDRLEPERGFFDGPKPMLLLQPISEVGLVLSYSSSSGSIEFGAQQACIVRNRAAAETLRGVVAPNGSRPFADVRALTIGETKGLEFDDVIIVDFFADSPASEQDWRVLVQYMQEERAIDLRPEKHSRAAFKTFAYLGGGSRTTGATIAGANRGNAASSSEKLAVHCPEFDRHQHLVLNEELKMLYTAVTRAKARVFFVDSSEPKRSPMWALLEAEGLARHTHVLDVVRDVVVSSPAAGWERMGSSLIGTGNYNMALDCFERAGNQRLVDFARGHQLFKVGEEARSGGRLGVRRRREMIRKAGCLFIRAGRFGEALQCCMLSADHARARRLLPLVDDVNLVMAAQDHLQQDA</sequence>
<dbReference type="InterPro" id="IPR039904">
    <property type="entry name" value="TRANK1"/>
</dbReference>
<feature type="signal peptide" evidence="1">
    <location>
        <begin position="1"/>
        <end position="26"/>
    </location>
</feature>
<keyword evidence="1" id="KW-0732">Signal</keyword>
<feature type="chain" id="PRO_5042043272" evidence="1">
    <location>
        <begin position="27"/>
        <end position="436"/>
    </location>
</feature>
<protein>
    <submittedName>
        <fullName evidence="2">Uncharacterized protein</fullName>
    </submittedName>
</protein>
<dbReference type="EMBL" id="LGRX02007692">
    <property type="protein sequence ID" value="KAK3274493.1"/>
    <property type="molecule type" value="Genomic_DNA"/>
</dbReference>
<dbReference type="PANTHER" id="PTHR21529:SF4">
    <property type="entry name" value="TPR AND ANKYRIN REPEAT-CONTAINING PROTEIN 1"/>
    <property type="match status" value="1"/>
</dbReference>
<gene>
    <name evidence="2" type="ORF">CYMTET_17326</name>
</gene>
<evidence type="ECO:0000256" key="1">
    <source>
        <dbReference type="SAM" id="SignalP"/>
    </source>
</evidence>
<evidence type="ECO:0000313" key="2">
    <source>
        <dbReference type="EMBL" id="KAK3274493.1"/>
    </source>
</evidence>
<dbReference type="Gene3D" id="3.40.50.300">
    <property type="entry name" value="P-loop containing nucleotide triphosphate hydrolases"/>
    <property type="match status" value="1"/>
</dbReference>
<proteinExistence type="predicted"/>
<comment type="caution">
    <text evidence="2">The sequence shown here is derived from an EMBL/GenBank/DDBJ whole genome shotgun (WGS) entry which is preliminary data.</text>
</comment>
<dbReference type="Proteomes" id="UP001190700">
    <property type="component" value="Unassembled WGS sequence"/>
</dbReference>
<dbReference type="InterPro" id="IPR027417">
    <property type="entry name" value="P-loop_NTPase"/>
</dbReference>
<evidence type="ECO:0000313" key="3">
    <source>
        <dbReference type="Proteomes" id="UP001190700"/>
    </source>
</evidence>
<dbReference type="PANTHER" id="PTHR21529">
    <property type="entry name" value="MAMMARY TURMOR VIRUS RECEPTOR HOMOLOG 1, 2 MTVR1, 2"/>
    <property type="match status" value="1"/>
</dbReference>
<accession>A0AAE0GAV6</accession>
<dbReference type="SUPFAM" id="SSF52540">
    <property type="entry name" value="P-loop containing nucleoside triphosphate hydrolases"/>
    <property type="match status" value="1"/>
</dbReference>
<organism evidence="2 3">
    <name type="scientific">Cymbomonas tetramitiformis</name>
    <dbReference type="NCBI Taxonomy" id="36881"/>
    <lineage>
        <taxon>Eukaryota</taxon>
        <taxon>Viridiplantae</taxon>
        <taxon>Chlorophyta</taxon>
        <taxon>Pyramimonadophyceae</taxon>
        <taxon>Pyramimonadales</taxon>
        <taxon>Pyramimonadaceae</taxon>
        <taxon>Cymbomonas</taxon>
    </lineage>
</organism>
<keyword evidence="3" id="KW-1185">Reference proteome</keyword>
<name>A0AAE0GAV6_9CHLO</name>
<reference evidence="2 3" key="1">
    <citation type="journal article" date="2015" name="Genome Biol. Evol.">
        <title>Comparative Genomics of a Bacterivorous Green Alga Reveals Evolutionary Causalities and Consequences of Phago-Mixotrophic Mode of Nutrition.</title>
        <authorList>
            <person name="Burns J.A."/>
            <person name="Paasch A."/>
            <person name="Narechania A."/>
            <person name="Kim E."/>
        </authorList>
    </citation>
    <scope>NUCLEOTIDE SEQUENCE [LARGE SCALE GENOMIC DNA]</scope>
    <source>
        <strain evidence="2 3">PLY_AMNH</strain>
    </source>
</reference>
<dbReference type="AlphaFoldDB" id="A0AAE0GAV6"/>